<dbReference type="EMBL" id="MU089710">
    <property type="protein sequence ID" value="KAF7849736.1"/>
    <property type="molecule type" value="Genomic_DNA"/>
</dbReference>
<name>A0A8T0CTU5_CORYI</name>
<sequence length="613" mass="70856">MLNLEECSKLQRFPDIPNKNKSLQEIYLRGTSIEELPTSIGNLVSLKEMYLYDCKKLAILPSSIYRLQHLEVLQLGRCSQLIKFPKKDEGLSEPHTKMGFPKLSWLNLQSCHLPEVEFLENLFCPCLRKLNLTANNFTNLPSCERLNNLEYLEVSYCQQLQEIPKIPKKLRRLEATNCKSLNRVPSNICDIEEVELFSCQELVRNGFFVNDLFKLEKFHHQTNCRIILPGGEMPKWLIPDKEGYMSFVASKDLYKKILGVAFCVVFRLEGGSSYTFELLGVVNCKGTRHKRTMSPCDVDHVWLEYMESKKLWTVDHFGPNDSSHLHVSIRVDPFQSGCGGRAFVKKCGFRLICKPLKNDLEVLLQDDQLLDSAFLYEISHEDNPMSTEEESSSEIKNLQDSEMCTEEEELNMVDFSIEKHRYSSGWSYHRSFWPVGEMPKGFLPNEDGTISFMASQDLYDKFNGLYLCVVFSVEDGKKEVSFDIVPHVNGQRRNVQSGTLGSFDTDHSWFQFFEPNRLWGVLEGAIDFGQFGKRYLRFDLNVRVVGATMKKLGYMMQCRPLEDALKVELEKNQLMDPSSLFEDDEEPRYYGSCGWEALRKRLEYKSGLRGTPY</sequence>
<feature type="domain" description="Disease resistance protein RPS4B/Roq1-like leucine-rich repeats" evidence="2">
    <location>
        <begin position="2"/>
        <end position="204"/>
    </location>
</feature>
<dbReference type="Gramene" id="rna-gnl|WGS:JABURB|Cocit.L0341.1">
    <property type="protein sequence ID" value="cds-KAF7849736.1"/>
    <property type="gene ID" value="gene-BT93_L0341"/>
</dbReference>
<dbReference type="Gene3D" id="3.80.10.10">
    <property type="entry name" value="Ribonuclease Inhibitor"/>
    <property type="match status" value="1"/>
</dbReference>
<evidence type="ECO:0000256" key="1">
    <source>
        <dbReference type="ARBA" id="ARBA00022821"/>
    </source>
</evidence>
<dbReference type="InterPro" id="IPR058546">
    <property type="entry name" value="RPS4B/Roq1-like_LRR"/>
</dbReference>
<dbReference type="OrthoDB" id="1433308at2759"/>
<dbReference type="Proteomes" id="UP000806378">
    <property type="component" value="Unassembled WGS sequence"/>
</dbReference>
<keyword evidence="4" id="KW-1185">Reference proteome</keyword>
<gene>
    <name evidence="3" type="ORF">BT93_L0341</name>
</gene>
<evidence type="ECO:0000259" key="2">
    <source>
        <dbReference type="Pfam" id="PF23286"/>
    </source>
</evidence>
<keyword evidence="1" id="KW-0611">Plant defense</keyword>
<dbReference type="AlphaFoldDB" id="A0A8T0CTU5"/>
<dbReference type="PANTHER" id="PTHR45752:SF195">
    <property type="entry name" value="LEUCINE-RICH REPEAT (LRR) FAMILY PROTEIN-RELATED"/>
    <property type="match status" value="1"/>
</dbReference>
<accession>A0A8T0CTU5</accession>
<dbReference type="InterPro" id="IPR001611">
    <property type="entry name" value="Leu-rich_rpt"/>
</dbReference>
<evidence type="ECO:0000313" key="4">
    <source>
        <dbReference type="Proteomes" id="UP000806378"/>
    </source>
</evidence>
<organism evidence="3 4">
    <name type="scientific">Corymbia citriodora subsp. variegata</name>
    <dbReference type="NCBI Taxonomy" id="360336"/>
    <lineage>
        <taxon>Eukaryota</taxon>
        <taxon>Viridiplantae</taxon>
        <taxon>Streptophyta</taxon>
        <taxon>Embryophyta</taxon>
        <taxon>Tracheophyta</taxon>
        <taxon>Spermatophyta</taxon>
        <taxon>Magnoliopsida</taxon>
        <taxon>eudicotyledons</taxon>
        <taxon>Gunneridae</taxon>
        <taxon>Pentapetalae</taxon>
        <taxon>rosids</taxon>
        <taxon>malvids</taxon>
        <taxon>Myrtales</taxon>
        <taxon>Myrtaceae</taxon>
        <taxon>Myrtoideae</taxon>
        <taxon>Eucalypteae</taxon>
        <taxon>Corymbia</taxon>
    </lineage>
</organism>
<dbReference type="PANTHER" id="PTHR45752">
    <property type="entry name" value="LEUCINE-RICH REPEAT-CONTAINING"/>
    <property type="match status" value="1"/>
</dbReference>
<protein>
    <recommendedName>
        <fullName evidence="2">Disease resistance protein RPS4B/Roq1-like leucine-rich repeats domain-containing protein</fullName>
    </recommendedName>
</protein>
<comment type="caution">
    <text evidence="3">The sequence shown here is derived from an EMBL/GenBank/DDBJ whole genome shotgun (WGS) entry which is preliminary data.</text>
</comment>
<reference evidence="3" key="1">
    <citation type="submission" date="2020-05" db="EMBL/GenBank/DDBJ databases">
        <title>WGS assembly of Corymbia citriodora subspecies variegata.</title>
        <authorList>
            <person name="Barry K."/>
            <person name="Hundley H."/>
            <person name="Shu S."/>
            <person name="Jenkins J."/>
            <person name="Grimwood J."/>
            <person name="Baten A."/>
        </authorList>
    </citation>
    <scope>NUCLEOTIDE SEQUENCE</scope>
    <source>
        <strain evidence="3">CV2-018</strain>
    </source>
</reference>
<dbReference type="SUPFAM" id="SSF52058">
    <property type="entry name" value="L domain-like"/>
    <property type="match status" value="1"/>
</dbReference>
<proteinExistence type="predicted"/>
<dbReference type="InterPro" id="IPR050715">
    <property type="entry name" value="LRR-SigEffector_domain"/>
</dbReference>
<dbReference type="PROSITE" id="PS51450">
    <property type="entry name" value="LRR"/>
    <property type="match status" value="1"/>
</dbReference>
<evidence type="ECO:0000313" key="3">
    <source>
        <dbReference type="EMBL" id="KAF7849736.1"/>
    </source>
</evidence>
<dbReference type="Pfam" id="PF23286">
    <property type="entry name" value="LRR_13"/>
    <property type="match status" value="1"/>
</dbReference>
<dbReference type="InterPro" id="IPR032675">
    <property type="entry name" value="LRR_dom_sf"/>
</dbReference>